<feature type="domain" description="SnoaL-like" evidence="2">
    <location>
        <begin position="93"/>
        <end position="191"/>
    </location>
</feature>
<keyword evidence="1" id="KW-0812">Transmembrane</keyword>
<keyword evidence="1" id="KW-1133">Transmembrane helix</keyword>
<reference evidence="3" key="1">
    <citation type="journal article" date="2023" name="Science">
        <title>Elucidation of the pathway for biosynthesis of saponin adjuvants from the soapbark tree.</title>
        <authorList>
            <person name="Reed J."/>
            <person name="Orme A."/>
            <person name="El-Demerdash A."/>
            <person name="Owen C."/>
            <person name="Martin L.B.B."/>
            <person name="Misra R.C."/>
            <person name="Kikuchi S."/>
            <person name="Rejzek M."/>
            <person name="Martin A.C."/>
            <person name="Harkess A."/>
            <person name="Leebens-Mack J."/>
            <person name="Louveau T."/>
            <person name="Stephenson M.J."/>
            <person name="Osbourn A."/>
        </authorList>
    </citation>
    <scope>NUCLEOTIDE SEQUENCE</scope>
    <source>
        <strain evidence="3">S10</strain>
    </source>
</reference>
<dbReference type="InterPro" id="IPR037401">
    <property type="entry name" value="SnoaL-like"/>
</dbReference>
<protein>
    <submittedName>
        <fullName evidence="3">Nuclear transport factor 2 (NTF2) family protein</fullName>
    </submittedName>
</protein>
<dbReference type="KEGG" id="qsa:O6P43_034271"/>
<dbReference type="SUPFAM" id="SSF54427">
    <property type="entry name" value="NTF2-like"/>
    <property type="match status" value="1"/>
</dbReference>
<dbReference type="Proteomes" id="UP001163823">
    <property type="component" value="Chromosome 14"/>
</dbReference>
<dbReference type="Pfam" id="PF12680">
    <property type="entry name" value="SnoaL_2"/>
    <property type="match status" value="1"/>
</dbReference>
<sequence>STRTCGFKTRVSSLGGTASCQSLHSDIRRRFIPRSLSHKIGCHFESSRIMLHGISFLRNTENYLCHDKGLYSVMASKTNSNIGPTSTSPSNTVEQLYACINDKNLKQLGEYIAVDANFKDRSFPRPFEGKKEVMQFFEQLTESMGKNVKFSIGNICQGDELTAAVNWHLEWKGTEIPFSRGCSFFKCSKEGEKVKIKRAEVLIESPVKPGGLSLTLLKTLTSFFDDFPKAAEWFLRSPHAVLHRLKFIYNILIAPFVNPLLDGYIKLWSFLARLLGYAFNILVYISKIFFK</sequence>
<keyword evidence="4" id="KW-1185">Reference proteome</keyword>
<keyword evidence="1" id="KW-0472">Membrane</keyword>
<dbReference type="EMBL" id="JARAOO010000014">
    <property type="protein sequence ID" value="KAJ7944955.1"/>
    <property type="molecule type" value="Genomic_DNA"/>
</dbReference>
<organism evidence="3 4">
    <name type="scientific">Quillaja saponaria</name>
    <name type="common">Soap bark tree</name>
    <dbReference type="NCBI Taxonomy" id="32244"/>
    <lineage>
        <taxon>Eukaryota</taxon>
        <taxon>Viridiplantae</taxon>
        <taxon>Streptophyta</taxon>
        <taxon>Embryophyta</taxon>
        <taxon>Tracheophyta</taxon>
        <taxon>Spermatophyta</taxon>
        <taxon>Magnoliopsida</taxon>
        <taxon>eudicotyledons</taxon>
        <taxon>Gunneridae</taxon>
        <taxon>Pentapetalae</taxon>
        <taxon>rosids</taxon>
        <taxon>fabids</taxon>
        <taxon>Fabales</taxon>
        <taxon>Quillajaceae</taxon>
        <taxon>Quillaja</taxon>
    </lineage>
</organism>
<dbReference type="AlphaFoldDB" id="A0AAD7P7T5"/>
<evidence type="ECO:0000259" key="2">
    <source>
        <dbReference type="Pfam" id="PF12680"/>
    </source>
</evidence>
<gene>
    <name evidence="3" type="ORF">O6P43_034271</name>
</gene>
<dbReference type="InterPro" id="IPR032710">
    <property type="entry name" value="NTF2-like_dom_sf"/>
</dbReference>
<feature type="transmembrane region" description="Helical" evidence="1">
    <location>
        <begin position="271"/>
        <end position="290"/>
    </location>
</feature>
<comment type="caution">
    <text evidence="3">The sequence shown here is derived from an EMBL/GenBank/DDBJ whole genome shotgun (WGS) entry which is preliminary data.</text>
</comment>
<proteinExistence type="predicted"/>
<dbReference type="Gene3D" id="3.10.450.50">
    <property type="match status" value="1"/>
</dbReference>
<accession>A0AAD7P7T5</accession>
<dbReference type="PANTHER" id="PTHR33698:SF1">
    <property type="entry name" value="NUCLEAR TRANSPORT FACTOR 2 (NTF2) FAMILY PROTEIN"/>
    <property type="match status" value="1"/>
</dbReference>
<name>A0AAD7P7T5_QUISA</name>
<evidence type="ECO:0000256" key="1">
    <source>
        <dbReference type="SAM" id="Phobius"/>
    </source>
</evidence>
<evidence type="ECO:0000313" key="3">
    <source>
        <dbReference type="EMBL" id="KAJ7944955.1"/>
    </source>
</evidence>
<dbReference type="PANTHER" id="PTHR33698">
    <property type="entry name" value="NUCLEAR TRANSPORT FACTOR 2 (NTF2)-LIKE PROTEIN"/>
    <property type="match status" value="1"/>
</dbReference>
<feature type="non-terminal residue" evidence="3">
    <location>
        <position position="1"/>
    </location>
</feature>
<evidence type="ECO:0000313" key="4">
    <source>
        <dbReference type="Proteomes" id="UP001163823"/>
    </source>
</evidence>